<dbReference type="RefSeq" id="XP_009018675.1">
    <property type="nucleotide sequence ID" value="XM_009020427.1"/>
</dbReference>
<dbReference type="EnsemblMetazoa" id="HelroT173817">
    <property type="protein sequence ID" value="HelroP173817"/>
    <property type="gene ID" value="HelroG173817"/>
</dbReference>
<organism evidence="2 3">
    <name type="scientific">Helobdella robusta</name>
    <name type="common">Californian leech</name>
    <dbReference type="NCBI Taxonomy" id="6412"/>
    <lineage>
        <taxon>Eukaryota</taxon>
        <taxon>Metazoa</taxon>
        <taxon>Spiralia</taxon>
        <taxon>Lophotrochozoa</taxon>
        <taxon>Annelida</taxon>
        <taxon>Clitellata</taxon>
        <taxon>Hirudinea</taxon>
        <taxon>Rhynchobdellida</taxon>
        <taxon>Glossiphoniidae</taxon>
        <taxon>Helobdella</taxon>
    </lineage>
</organism>
<dbReference type="KEGG" id="hro:HELRODRAFT_173817"/>
<gene>
    <name evidence="2" type="primary">20204696</name>
    <name evidence="1" type="ORF">HELRODRAFT_173817</name>
</gene>
<dbReference type="InParanoid" id="T1F797"/>
<evidence type="ECO:0000313" key="2">
    <source>
        <dbReference type="EnsemblMetazoa" id="HelroP173817"/>
    </source>
</evidence>
<proteinExistence type="predicted"/>
<dbReference type="CTD" id="20204696"/>
<protein>
    <submittedName>
        <fullName evidence="1 2">Uncharacterized protein</fullName>
    </submittedName>
</protein>
<evidence type="ECO:0000313" key="1">
    <source>
        <dbReference type="EMBL" id="ESO02982.1"/>
    </source>
</evidence>
<reference evidence="3" key="1">
    <citation type="submission" date="2012-12" db="EMBL/GenBank/DDBJ databases">
        <authorList>
            <person name="Hellsten U."/>
            <person name="Grimwood J."/>
            <person name="Chapman J.A."/>
            <person name="Shapiro H."/>
            <person name="Aerts A."/>
            <person name="Otillar R.P."/>
            <person name="Terry A.Y."/>
            <person name="Boore J.L."/>
            <person name="Simakov O."/>
            <person name="Marletaz F."/>
            <person name="Cho S.-J."/>
            <person name="Edsinger-Gonzales E."/>
            <person name="Havlak P."/>
            <person name="Kuo D.-H."/>
            <person name="Larsson T."/>
            <person name="Lv J."/>
            <person name="Arendt D."/>
            <person name="Savage R."/>
            <person name="Osoegawa K."/>
            <person name="de Jong P."/>
            <person name="Lindberg D.R."/>
            <person name="Seaver E.C."/>
            <person name="Weisblat D.A."/>
            <person name="Putnam N.H."/>
            <person name="Grigoriev I.V."/>
            <person name="Rokhsar D.S."/>
        </authorList>
    </citation>
    <scope>NUCLEOTIDE SEQUENCE</scope>
</reference>
<keyword evidence="3" id="KW-1185">Reference proteome</keyword>
<evidence type="ECO:0000313" key="3">
    <source>
        <dbReference type="Proteomes" id="UP000015101"/>
    </source>
</evidence>
<dbReference type="GeneID" id="20204696"/>
<accession>T1F797</accession>
<dbReference type="Proteomes" id="UP000015101">
    <property type="component" value="Unassembled WGS sequence"/>
</dbReference>
<name>T1F797_HELRO</name>
<dbReference type="HOGENOM" id="CLU_861309_0_0_1"/>
<dbReference type="EMBL" id="KB096676">
    <property type="protein sequence ID" value="ESO02982.1"/>
    <property type="molecule type" value="Genomic_DNA"/>
</dbReference>
<reference evidence="2" key="3">
    <citation type="submission" date="2015-06" db="UniProtKB">
        <authorList>
            <consortium name="EnsemblMetazoa"/>
        </authorList>
    </citation>
    <scope>IDENTIFICATION</scope>
</reference>
<reference evidence="1 3" key="2">
    <citation type="journal article" date="2013" name="Nature">
        <title>Insights into bilaterian evolution from three spiralian genomes.</title>
        <authorList>
            <person name="Simakov O."/>
            <person name="Marletaz F."/>
            <person name="Cho S.J."/>
            <person name="Edsinger-Gonzales E."/>
            <person name="Havlak P."/>
            <person name="Hellsten U."/>
            <person name="Kuo D.H."/>
            <person name="Larsson T."/>
            <person name="Lv J."/>
            <person name="Arendt D."/>
            <person name="Savage R."/>
            <person name="Osoegawa K."/>
            <person name="de Jong P."/>
            <person name="Grimwood J."/>
            <person name="Chapman J.A."/>
            <person name="Shapiro H."/>
            <person name="Aerts A."/>
            <person name="Otillar R.P."/>
            <person name="Terry A.Y."/>
            <person name="Boore J.L."/>
            <person name="Grigoriev I.V."/>
            <person name="Lindberg D.R."/>
            <person name="Seaver E.C."/>
            <person name="Weisblat D.A."/>
            <person name="Putnam N.H."/>
            <person name="Rokhsar D.S."/>
        </authorList>
    </citation>
    <scope>NUCLEOTIDE SEQUENCE</scope>
</reference>
<dbReference type="EMBL" id="AMQM01004732">
    <property type="status" value="NOT_ANNOTATED_CDS"/>
    <property type="molecule type" value="Genomic_DNA"/>
</dbReference>
<dbReference type="AlphaFoldDB" id="T1F797"/>
<sequence length="323" mass="36353">MCMTREFNLKNLSINLSRCDNFLDQNNSIEEKTSYVDGLVTKFPNQEYFLNTLLPDNFAGSIDDNDIHTNTDQIGYYQVLQPVIASDLDSEGIIFNELSTDNEGCSSIVISLQDAPDSQLYYLPVSFVDDVDGMECPDGCELSQSQSGRLQTVLTGSKTDKNVGENSSKICVKTNTLVKGLSSTSDISSQSEINLQNDVMLGSKLIVSDDDNYVEELMNFLPVKSDGLNEVATDLSHTELGFEWHGDMKRDRGRQRITFVKFLCHLLNITTFQLLQSVKDRVLWRPIVANVLKVTRSRRSCHNINHRNVMTNLRKSGLQPEMN</sequence>